<feature type="transmembrane region" description="Helical" evidence="1">
    <location>
        <begin position="15"/>
        <end position="38"/>
    </location>
</feature>
<sequence length="147" mass="15386">MTDHERALCTATARLLHAAGVIAAWGLGLSLVAVGVLALTGRSLSMLSSMGFGAVAIIGVFERYMALRLRLDVGLFDGLASGAIPSLSTLDVALQKLGLRQASDASDAPRALADRVQGARQLMQRHGIAVACQSAMFLLALLTQDLR</sequence>
<dbReference type="OrthoDB" id="8688589at2"/>
<comment type="caution">
    <text evidence="2">The sequence shown here is derived from an EMBL/GenBank/DDBJ whole genome shotgun (WGS) entry which is preliminary data.</text>
</comment>
<evidence type="ECO:0000313" key="2">
    <source>
        <dbReference type="EMBL" id="TPG25295.1"/>
    </source>
</evidence>
<dbReference type="Proteomes" id="UP000319212">
    <property type="component" value="Unassembled WGS sequence"/>
</dbReference>
<name>A0A502DIE9_9BURK</name>
<organism evidence="2 3">
    <name type="scientific">Variovorax guangxiensis</name>
    <dbReference type="NCBI Taxonomy" id="1775474"/>
    <lineage>
        <taxon>Bacteria</taxon>
        <taxon>Pseudomonadati</taxon>
        <taxon>Pseudomonadota</taxon>
        <taxon>Betaproteobacteria</taxon>
        <taxon>Burkholderiales</taxon>
        <taxon>Comamonadaceae</taxon>
        <taxon>Variovorax</taxon>
    </lineage>
</organism>
<proteinExistence type="predicted"/>
<reference evidence="2 3" key="1">
    <citation type="journal article" date="2019" name="Environ. Microbiol.">
        <title>Species interactions and distinct microbial communities in high Arctic permafrost affected cryosols are associated with the CH4 and CO2 gas fluxes.</title>
        <authorList>
            <person name="Altshuler I."/>
            <person name="Hamel J."/>
            <person name="Turney S."/>
            <person name="Magnuson E."/>
            <person name="Levesque R."/>
            <person name="Greer C."/>
            <person name="Whyte L.G."/>
        </authorList>
    </citation>
    <scope>NUCLEOTIDE SEQUENCE [LARGE SCALE GENOMIC DNA]</scope>
    <source>
        <strain evidence="2 3">S06.C</strain>
    </source>
</reference>
<evidence type="ECO:0000256" key="1">
    <source>
        <dbReference type="SAM" id="Phobius"/>
    </source>
</evidence>
<keyword evidence="1" id="KW-0812">Transmembrane</keyword>
<dbReference type="AlphaFoldDB" id="A0A502DIE9"/>
<keyword evidence="1" id="KW-0472">Membrane</keyword>
<accession>A0A502DIE9</accession>
<protein>
    <submittedName>
        <fullName evidence="2">Uncharacterized protein</fullName>
    </submittedName>
</protein>
<dbReference type="RefSeq" id="WP_140843857.1">
    <property type="nucleotide sequence ID" value="NZ_RCZI01000005.1"/>
</dbReference>
<gene>
    <name evidence="2" type="ORF">EAH82_17240</name>
</gene>
<feature type="transmembrane region" description="Helical" evidence="1">
    <location>
        <begin position="44"/>
        <end position="61"/>
    </location>
</feature>
<dbReference type="EMBL" id="RCZI01000005">
    <property type="protein sequence ID" value="TPG25295.1"/>
    <property type="molecule type" value="Genomic_DNA"/>
</dbReference>
<keyword evidence="1" id="KW-1133">Transmembrane helix</keyword>
<evidence type="ECO:0000313" key="3">
    <source>
        <dbReference type="Proteomes" id="UP000319212"/>
    </source>
</evidence>